<dbReference type="AlphaFoldDB" id="A0AAN9GK02"/>
<proteinExistence type="predicted"/>
<organism evidence="1 2">
    <name type="scientific">Littorina saxatilis</name>
    <dbReference type="NCBI Taxonomy" id="31220"/>
    <lineage>
        <taxon>Eukaryota</taxon>
        <taxon>Metazoa</taxon>
        <taxon>Spiralia</taxon>
        <taxon>Lophotrochozoa</taxon>
        <taxon>Mollusca</taxon>
        <taxon>Gastropoda</taxon>
        <taxon>Caenogastropoda</taxon>
        <taxon>Littorinimorpha</taxon>
        <taxon>Littorinoidea</taxon>
        <taxon>Littorinidae</taxon>
        <taxon>Littorina</taxon>
    </lineage>
</organism>
<evidence type="ECO:0000313" key="2">
    <source>
        <dbReference type="Proteomes" id="UP001374579"/>
    </source>
</evidence>
<reference evidence="1 2" key="1">
    <citation type="submission" date="2024-02" db="EMBL/GenBank/DDBJ databases">
        <title>Chromosome-scale genome assembly of the rough periwinkle Littorina saxatilis.</title>
        <authorList>
            <person name="De Jode A."/>
            <person name="Faria R."/>
            <person name="Formenti G."/>
            <person name="Sims Y."/>
            <person name="Smith T.P."/>
            <person name="Tracey A."/>
            <person name="Wood J.M.D."/>
            <person name="Zagrodzka Z.B."/>
            <person name="Johannesson K."/>
            <person name="Butlin R.K."/>
            <person name="Leder E.H."/>
        </authorList>
    </citation>
    <scope>NUCLEOTIDE SEQUENCE [LARGE SCALE GENOMIC DNA]</scope>
    <source>
        <strain evidence="1">Snail1</strain>
        <tissue evidence="1">Muscle</tissue>
    </source>
</reference>
<gene>
    <name evidence="1" type="ORF">V1264_011222</name>
</gene>
<dbReference type="Proteomes" id="UP001374579">
    <property type="component" value="Unassembled WGS sequence"/>
</dbReference>
<comment type="caution">
    <text evidence="1">The sequence shown here is derived from an EMBL/GenBank/DDBJ whole genome shotgun (WGS) entry which is preliminary data.</text>
</comment>
<sequence>MPPRASKNIPKPRPVALKTLKQLIKNGKVVRTGATKNPERRYSEYSRDKKYRGCWMLYARTINQMRGEDRLLKLNRGQLRLNIHRRSTAPQAPGYLYGMVKRKISKK</sequence>
<keyword evidence="2" id="KW-1185">Reference proteome</keyword>
<name>A0AAN9GK02_9CAEN</name>
<dbReference type="EMBL" id="JBAMIC010000002">
    <property type="protein sequence ID" value="KAK7111618.1"/>
    <property type="molecule type" value="Genomic_DNA"/>
</dbReference>
<protein>
    <submittedName>
        <fullName evidence="1">Uncharacterized protein</fullName>
    </submittedName>
</protein>
<evidence type="ECO:0000313" key="1">
    <source>
        <dbReference type="EMBL" id="KAK7111618.1"/>
    </source>
</evidence>
<accession>A0AAN9GK02</accession>